<name>A0A1B2JJ24_PICPA</name>
<proteinExistence type="predicted"/>
<dbReference type="EMBL" id="CP014587">
    <property type="protein sequence ID" value="ANZ77848.1"/>
    <property type="molecule type" value="Genomic_DNA"/>
</dbReference>
<evidence type="ECO:0000256" key="1">
    <source>
        <dbReference type="SAM" id="Coils"/>
    </source>
</evidence>
<dbReference type="AlphaFoldDB" id="A0A1B2JJ24"/>
<organism evidence="2 3">
    <name type="scientific">Komagataella pastoris</name>
    <name type="common">Yeast</name>
    <name type="synonym">Pichia pastoris</name>
    <dbReference type="NCBI Taxonomy" id="4922"/>
    <lineage>
        <taxon>Eukaryota</taxon>
        <taxon>Fungi</taxon>
        <taxon>Dikarya</taxon>
        <taxon>Ascomycota</taxon>
        <taxon>Saccharomycotina</taxon>
        <taxon>Pichiomycetes</taxon>
        <taxon>Pichiales</taxon>
        <taxon>Pichiaceae</taxon>
        <taxon>Komagataella</taxon>
    </lineage>
</organism>
<sequence>METVGIESFERNLPEVPEKDVAISAPTSDNRYSSWKGLDDYLIHSGYNGYQEFYDYMSDEGMTCDDNIYRDLILKKLKVLNPEEKWANIVLKYDQLVSTGLKFDRKELDSNVELKFLLFLRVTNALKISDLLYDDSDDTSEDVSAALNSRMLSLTGLTNSPYEDQIRLALIKLSHIQSDIPSLFVLKTAEYLFTLSEDPQLNQVLIKDAFKVLFAVNFQFNNYFQFFGSEPNELFKFQLLRVLETNCPRLFGRLVEKLGDTMIEFLQEWVNKDSFWLKILESDHCSNIIDDVILQSFKVLVLYIVQSLHSNQDVIIEKLGILTEKEEFIQLLNESVSISETSFTKLSFQNLFTYEAEFNSLKQPLSEHITKKSRLIRSLRTKNHQLKVNKQKKQTQFNDLLANYQQLNEEKMNNELLVERLNRENSSLTKEIQAKQDQLDVYLSNYDVIKTTNDRNKEMDLMNSGLKKDMEQITKKIQELQLKLRR</sequence>
<evidence type="ECO:0000313" key="2">
    <source>
        <dbReference type="EMBL" id="ANZ77848.1"/>
    </source>
</evidence>
<dbReference type="Proteomes" id="UP000094565">
    <property type="component" value="Chromosome 4"/>
</dbReference>
<keyword evidence="3" id="KW-1185">Reference proteome</keyword>
<dbReference type="OrthoDB" id="4084298at2759"/>
<evidence type="ECO:0000313" key="3">
    <source>
        <dbReference type="Proteomes" id="UP000094565"/>
    </source>
</evidence>
<feature type="coiled-coil region" evidence="1">
    <location>
        <begin position="376"/>
        <end position="438"/>
    </location>
</feature>
<keyword evidence="1" id="KW-0175">Coiled coil</keyword>
<accession>A0A1B2JJ24</accession>
<gene>
    <name evidence="2" type="ORF">ATY40_BA7504481</name>
</gene>
<reference evidence="2 3" key="1">
    <citation type="submission" date="2016-02" db="EMBL/GenBank/DDBJ databases">
        <title>Comparative genomic and transcriptomic foundation for Pichia pastoris.</title>
        <authorList>
            <person name="Love K.R."/>
            <person name="Shah K.A."/>
            <person name="Whittaker C.A."/>
            <person name="Wu J."/>
            <person name="Bartlett M.C."/>
            <person name="Ma D."/>
            <person name="Leeson R.L."/>
            <person name="Priest M."/>
            <person name="Young S.K."/>
            <person name="Love J.C."/>
        </authorList>
    </citation>
    <scope>NUCLEOTIDE SEQUENCE [LARGE SCALE GENOMIC DNA]</scope>
    <source>
        <strain evidence="2 3">ATCC 28485</strain>
    </source>
</reference>
<protein>
    <submittedName>
        <fullName evidence="2">BA75_04481T0</fullName>
    </submittedName>
</protein>